<accession>A0A1B1B4F3</accession>
<evidence type="ECO:0000313" key="2">
    <source>
        <dbReference type="Proteomes" id="UP000092659"/>
    </source>
</evidence>
<dbReference type="EMBL" id="CP016279">
    <property type="protein sequence ID" value="ANP53696.1"/>
    <property type="molecule type" value="Genomic_DNA"/>
</dbReference>
<sequence>MDPVTAVAAAGVALVVKGALETAGQEAGRSGWAGGARLVERIRARFRGNAEAENALDLVAGSPDDEGAQQALERQLAAHMLLDPNFETEVRRLVDEAVAAQGRSGAQISAALIKNAQVFNGKVEVQGDWKTS</sequence>
<dbReference type="KEGG" id="sgs:AVL59_32800"/>
<dbReference type="AlphaFoldDB" id="A0A1B1B4F3"/>
<proteinExistence type="predicted"/>
<organism evidence="1 2">
    <name type="scientific">Streptomyces griseochromogenes</name>
    <dbReference type="NCBI Taxonomy" id="68214"/>
    <lineage>
        <taxon>Bacteria</taxon>
        <taxon>Bacillati</taxon>
        <taxon>Actinomycetota</taxon>
        <taxon>Actinomycetes</taxon>
        <taxon>Kitasatosporales</taxon>
        <taxon>Streptomycetaceae</taxon>
        <taxon>Streptomyces</taxon>
    </lineage>
</organism>
<evidence type="ECO:0008006" key="3">
    <source>
        <dbReference type="Google" id="ProtNLM"/>
    </source>
</evidence>
<reference evidence="1 2" key="1">
    <citation type="submission" date="2016-06" db="EMBL/GenBank/DDBJ databases">
        <title>Complete genome sequence of Streptomyces griseochromogenes ATCC 14511, the Blasticidin S producer.</title>
        <authorList>
            <person name="Wu L."/>
        </authorList>
    </citation>
    <scope>NUCLEOTIDE SEQUENCE [LARGE SCALE GENOMIC DNA]</scope>
    <source>
        <strain evidence="1 2">ATCC 14511</strain>
    </source>
</reference>
<dbReference type="OrthoDB" id="4219660at2"/>
<dbReference type="RefSeq" id="WP_067311910.1">
    <property type="nucleotide sequence ID" value="NZ_CP016279.1"/>
</dbReference>
<name>A0A1B1B4F3_9ACTN</name>
<dbReference type="STRING" id="68214.AVL59_32800"/>
<protein>
    <recommendedName>
        <fullName evidence="3">RHIM domain-containing protein</fullName>
    </recommendedName>
</protein>
<evidence type="ECO:0000313" key="1">
    <source>
        <dbReference type="EMBL" id="ANP53696.1"/>
    </source>
</evidence>
<gene>
    <name evidence="1" type="ORF">AVL59_32800</name>
</gene>
<dbReference type="Proteomes" id="UP000092659">
    <property type="component" value="Chromosome"/>
</dbReference>